<dbReference type="PANTHER" id="PTHR22967">
    <property type="entry name" value="SERINE/THREONINE PROTEIN KINASE"/>
    <property type="match status" value="1"/>
</dbReference>
<keyword evidence="4" id="KW-0547">Nucleotide-binding</keyword>
<dbReference type="GO" id="GO:0005524">
    <property type="term" value="F:ATP binding"/>
    <property type="evidence" value="ECO:0007669"/>
    <property type="project" value="UniProtKB-KW"/>
</dbReference>
<keyword evidence="2 11" id="KW-0723">Serine/threonine-protein kinase</keyword>
<feature type="compositionally biased region" description="Polar residues" evidence="9">
    <location>
        <begin position="708"/>
        <end position="722"/>
    </location>
</feature>
<evidence type="ECO:0000256" key="3">
    <source>
        <dbReference type="ARBA" id="ARBA00022679"/>
    </source>
</evidence>
<dbReference type="GO" id="GO:0004674">
    <property type="term" value="F:protein serine/threonine kinase activity"/>
    <property type="evidence" value="ECO:0007669"/>
    <property type="project" value="UniProtKB-KW"/>
</dbReference>
<dbReference type="InterPro" id="IPR000719">
    <property type="entry name" value="Prot_kinase_dom"/>
</dbReference>
<dbReference type="InterPro" id="IPR011009">
    <property type="entry name" value="Kinase-like_dom_sf"/>
</dbReference>
<feature type="region of interest" description="Disordered" evidence="9">
    <location>
        <begin position="306"/>
        <end position="393"/>
    </location>
</feature>
<dbReference type="GO" id="GO:0000147">
    <property type="term" value="P:actin cortical patch assembly"/>
    <property type="evidence" value="ECO:0007669"/>
    <property type="project" value="TreeGrafter"/>
</dbReference>
<feature type="domain" description="Protein kinase" evidence="10">
    <location>
        <begin position="24"/>
        <end position="301"/>
    </location>
</feature>
<comment type="catalytic activity">
    <reaction evidence="7">
        <text>L-threonyl-[protein] + ATP = O-phospho-L-threonyl-[protein] + ADP + H(+)</text>
        <dbReference type="Rhea" id="RHEA:46608"/>
        <dbReference type="Rhea" id="RHEA-COMP:11060"/>
        <dbReference type="Rhea" id="RHEA-COMP:11605"/>
        <dbReference type="ChEBI" id="CHEBI:15378"/>
        <dbReference type="ChEBI" id="CHEBI:30013"/>
        <dbReference type="ChEBI" id="CHEBI:30616"/>
        <dbReference type="ChEBI" id="CHEBI:61977"/>
        <dbReference type="ChEBI" id="CHEBI:456216"/>
        <dbReference type="EC" id="2.7.11.1"/>
    </reaction>
</comment>
<keyword evidence="12" id="KW-1185">Reference proteome</keyword>
<proteinExistence type="predicted"/>
<evidence type="ECO:0000256" key="9">
    <source>
        <dbReference type="SAM" id="MobiDB-lite"/>
    </source>
</evidence>
<feature type="compositionally biased region" description="Polar residues" evidence="9">
    <location>
        <begin position="760"/>
        <end position="775"/>
    </location>
</feature>
<evidence type="ECO:0000313" key="12">
    <source>
        <dbReference type="Proteomes" id="UP001219933"/>
    </source>
</evidence>
<dbReference type="Gene3D" id="1.10.510.10">
    <property type="entry name" value="Transferase(Phosphotransferase) domain 1"/>
    <property type="match status" value="1"/>
</dbReference>
<organism evidence="11 12">
    <name type="scientific">Malassezia cuniculi</name>
    <dbReference type="NCBI Taxonomy" id="948313"/>
    <lineage>
        <taxon>Eukaryota</taxon>
        <taxon>Fungi</taxon>
        <taxon>Dikarya</taxon>
        <taxon>Basidiomycota</taxon>
        <taxon>Ustilaginomycotina</taxon>
        <taxon>Malasseziomycetes</taxon>
        <taxon>Malasseziales</taxon>
        <taxon>Malasseziaceae</taxon>
        <taxon>Malassezia</taxon>
    </lineage>
</organism>
<reference evidence="11" key="1">
    <citation type="submission" date="2023-03" db="EMBL/GenBank/DDBJ databases">
        <title>Mating type loci evolution in Malassezia.</title>
        <authorList>
            <person name="Coelho M.A."/>
        </authorList>
    </citation>
    <scope>NUCLEOTIDE SEQUENCE</scope>
    <source>
        <strain evidence="11">CBS 11721</strain>
    </source>
</reference>
<evidence type="ECO:0000256" key="6">
    <source>
        <dbReference type="ARBA" id="ARBA00022840"/>
    </source>
</evidence>
<evidence type="ECO:0000313" key="11">
    <source>
        <dbReference type="EMBL" id="WFD35648.1"/>
    </source>
</evidence>
<keyword evidence="5 11" id="KW-0418">Kinase</keyword>
<dbReference type="Proteomes" id="UP001219933">
    <property type="component" value="Chromosome 3"/>
</dbReference>
<name>A0AAF0EZU9_9BASI</name>
<dbReference type="SUPFAM" id="SSF56112">
    <property type="entry name" value="Protein kinase-like (PK-like)"/>
    <property type="match status" value="1"/>
</dbReference>
<evidence type="ECO:0000256" key="5">
    <source>
        <dbReference type="ARBA" id="ARBA00022777"/>
    </source>
</evidence>
<feature type="compositionally biased region" description="Low complexity" evidence="9">
    <location>
        <begin position="366"/>
        <end position="376"/>
    </location>
</feature>
<dbReference type="InterPro" id="IPR008271">
    <property type="entry name" value="Ser/Thr_kinase_AS"/>
</dbReference>
<dbReference type="EMBL" id="CP119879">
    <property type="protein sequence ID" value="WFD35648.1"/>
    <property type="molecule type" value="Genomic_DNA"/>
</dbReference>
<evidence type="ECO:0000256" key="7">
    <source>
        <dbReference type="ARBA" id="ARBA00047899"/>
    </source>
</evidence>
<keyword evidence="6" id="KW-0067">ATP-binding</keyword>
<feature type="compositionally biased region" description="Low complexity" evidence="9">
    <location>
        <begin position="628"/>
        <end position="661"/>
    </location>
</feature>
<dbReference type="PROSITE" id="PS50011">
    <property type="entry name" value="PROTEIN_KINASE_DOM"/>
    <property type="match status" value="1"/>
</dbReference>
<dbReference type="AlphaFoldDB" id="A0AAF0EZU9"/>
<keyword evidence="3 11" id="KW-0808">Transferase</keyword>
<dbReference type="EC" id="2.7.11.1" evidence="1"/>
<gene>
    <name evidence="11" type="primary">AKL1</name>
    <name evidence="11" type="ORF">MCUN1_002506</name>
</gene>
<feature type="compositionally biased region" description="Low complexity" evidence="9">
    <location>
        <begin position="320"/>
        <end position="330"/>
    </location>
</feature>
<comment type="catalytic activity">
    <reaction evidence="8">
        <text>L-seryl-[protein] + ATP = O-phospho-L-seryl-[protein] + ADP + H(+)</text>
        <dbReference type="Rhea" id="RHEA:17989"/>
        <dbReference type="Rhea" id="RHEA-COMP:9863"/>
        <dbReference type="Rhea" id="RHEA-COMP:11604"/>
        <dbReference type="ChEBI" id="CHEBI:15378"/>
        <dbReference type="ChEBI" id="CHEBI:29999"/>
        <dbReference type="ChEBI" id="CHEBI:30616"/>
        <dbReference type="ChEBI" id="CHEBI:83421"/>
        <dbReference type="ChEBI" id="CHEBI:456216"/>
        <dbReference type="EC" id="2.7.11.1"/>
    </reaction>
</comment>
<evidence type="ECO:0000256" key="2">
    <source>
        <dbReference type="ARBA" id="ARBA00022527"/>
    </source>
</evidence>
<evidence type="ECO:0000256" key="1">
    <source>
        <dbReference type="ARBA" id="ARBA00012513"/>
    </source>
</evidence>
<accession>A0AAF0EZU9</accession>
<dbReference type="Pfam" id="PF00069">
    <property type="entry name" value="Pkinase"/>
    <property type="match status" value="1"/>
</dbReference>
<dbReference type="SMART" id="SM00220">
    <property type="entry name" value="S_TKc"/>
    <property type="match status" value="1"/>
</dbReference>
<evidence type="ECO:0000259" key="10">
    <source>
        <dbReference type="PROSITE" id="PS50011"/>
    </source>
</evidence>
<feature type="region of interest" description="Disordered" evidence="9">
    <location>
        <begin position="708"/>
        <end position="908"/>
    </location>
</feature>
<protein>
    <recommendedName>
        <fullName evidence="1">non-specific serine/threonine protein kinase</fullName>
        <ecNumber evidence="1">2.7.11.1</ecNumber>
    </recommendedName>
</protein>
<sequence>MNAHAPPPGALAPGTCVQVGAYRVTVQRYLSRGGFALVYLVSQEDPHAPPLVLKCMTVYNRDALRSVRAEVDHHRKLKGYPTIVNFIEASASSLPNDGWEIFILMEYCEGGALIDFMNTRLQHRLSEAEVLSIFRDVTAAVAVMHACEPPLVHRDLKIENVLLSSKASPTFKLCDFGSCFPVLSNKPAQSPEEIKRLEAELNMHTTLQYRSPEMVDLSMRKPINEKSDIWALGVLLYKLCYYTTPFEGPGGGPLAIVQARFEYPKMPVYSIELRALIGTLIQADPEKRPSAGWVLTRIDAIRGVKQNNIPRKPVRKTQRPMSMPPAAKLPSPAPAPAPTPAAAPLRARGPPTTPGSARANLGAAPGGAVAATTAPASPAPAAAPKPSQDTLISLDDTDKRFPSIEVLDAIHKPSVRARVAELNASPARNRDKEHTSVLLSVDSSDDEGPESVDKFVPVIRARSKETVQDTVLAIDSPRTAAKQLEEDIRPQPGMRAQIAALFEARTPTPPLLPTQNAKDTRAKHDPELDALAQHEKALSDLLGTELVSVETDAPSKDRAPQSSAAPVKDSAPSAAALRAPPWDEPVESRSARNAPLPGPKPQAVKEPAAGRPGPSASAPTLKESPRKPSQAPSQASSQTPSQAPTPTLAQPAPGGPAEAPRKPAPTTAPKPGKTQHRASTWDVASKVPSNAQPKQYVDVATSPIASPVMQNASLLQPDTNAATKPKPPKPSTGLKPVQTLAKPAASNESTPKIEPRNETPTDTASSDAQPSQNAAPSPSRPSEPRIVKPTPIRAKPVNRVKSVPHETPTPKSSQSPMPEHVIDRTTSDTAQPSASKKPPPPNLMDEDDPPLGLPQVPAAKLSPQLLGQPRLTKRPTQSGTGAAVSLRPWEQSAAPPQPSDEPEAEFQGVSALISRWQSLGK</sequence>
<dbReference type="PROSITE" id="PS00108">
    <property type="entry name" value="PROTEIN_KINASE_ST"/>
    <property type="match status" value="1"/>
</dbReference>
<dbReference type="PANTHER" id="PTHR22967:SF57">
    <property type="entry name" value="AUXILIN, ISOFORM A-RELATED"/>
    <property type="match status" value="1"/>
</dbReference>
<evidence type="ECO:0000256" key="8">
    <source>
        <dbReference type="ARBA" id="ARBA00048679"/>
    </source>
</evidence>
<dbReference type="GO" id="GO:0007015">
    <property type="term" value="P:actin filament organization"/>
    <property type="evidence" value="ECO:0007669"/>
    <property type="project" value="TreeGrafter"/>
</dbReference>
<evidence type="ECO:0000256" key="4">
    <source>
        <dbReference type="ARBA" id="ARBA00022741"/>
    </source>
</evidence>
<dbReference type="GO" id="GO:0005737">
    <property type="term" value="C:cytoplasm"/>
    <property type="evidence" value="ECO:0007669"/>
    <property type="project" value="TreeGrafter"/>
</dbReference>
<feature type="compositionally biased region" description="Low complexity" evidence="9">
    <location>
        <begin position="607"/>
        <end position="619"/>
    </location>
</feature>
<feature type="region of interest" description="Disordered" evidence="9">
    <location>
        <begin position="551"/>
        <end position="695"/>
    </location>
</feature>
<feature type="compositionally biased region" description="Low complexity" evidence="9">
    <location>
        <begin position="570"/>
        <end position="580"/>
    </location>
</feature>
<feature type="region of interest" description="Disordered" evidence="9">
    <location>
        <begin position="503"/>
        <end position="522"/>
    </location>
</feature>
<feature type="compositionally biased region" description="Pro residues" evidence="9">
    <location>
        <begin position="331"/>
        <end position="341"/>
    </location>
</feature>